<dbReference type="PANTHER" id="PTHR35561">
    <property type="entry name" value="RNA 2',3'-CYCLIC PHOSPHODIESTERASE"/>
    <property type="match status" value="1"/>
</dbReference>
<gene>
    <name evidence="3" type="primary">thpR</name>
    <name evidence="3" type="ORF">N7335_13995</name>
</gene>
<dbReference type="RefSeq" id="WP_014595793.1">
    <property type="nucleotide sequence ID" value="NZ_BSTP01000003.1"/>
</dbReference>
<dbReference type="Pfam" id="PF13563">
    <property type="entry name" value="2_5_RNA_ligase2"/>
    <property type="match status" value="1"/>
</dbReference>
<dbReference type="Gene3D" id="3.90.1140.10">
    <property type="entry name" value="Cyclic phosphodiesterase"/>
    <property type="match status" value="1"/>
</dbReference>
<dbReference type="PANTHER" id="PTHR35561:SF1">
    <property type="entry name" value="RNA 2',3'-CYCLIC PHOSPHODIESTERASE"/>
    <property type="match status" value="1"/>
</dbReference>
<dbReference type="InterPro" id="IPR009097">
    <property type="entry name" value="Cyclic_Pdiesterase"/>
</dbReference>
<evidence type="ECO:0000313" key="4">
    <source>
        <dbReference type="Proteomes" id="UP001158076"/>
    </source>
</evidence>
<dbReference type="Proteomes" id="UP001158076">
    <property type="component" value="Unassembled WGS sequence"/>
</dbReference>
<evidence type="ECO:0000256" key="1">
    <source>
        <dbReference type="ARBA" id="ARBA00022801"/>
    </source>
</evidence>
<sequence>MSEESLRLFFALPCPPEQATAICAWRDGQAFDGRPVAEANLHMTLAFLGAQPKERLDALLTMASGIEGTAFDLRLDRLTTIGKGFICLQPSTTPQALSRLVATLAEHLAALGVVLDSRPFLPHLTLARQARSRPSGAAPGFAWHADHFGLYLSTATPGGVRYDSLGRWPLAAP</sequence>
<feature type="short sequence motif" description="HXTX 2" evidence="2">
    <location>
        <begin position="123"/>
        <end position="126"/>
    </location>
</feature>
<name>A0A4S2BCW5_STUST</name>
<dbReference type="EMBL" id="JAODZE010000016">
    <property type="protein sequence ID" value="MDH0147500.1"/>
    <property type="molecule type" value="Genomic_DNA"/>
</dbReference>
<feature type="active site" description="Proton acceptor" evidence="2">
    <location>
        <position position="123"/>
    </location>
</feature>
<comment type="similarity">
    <text evidence="2">Belongs to the 2H phosphoesterase superfamily. ThpR family.</text>
</comment>
<dbReference type="GO" id="GO:0004113">
    <property type="term" value="F:2',3'-cyclic-nucleotide 3'-phosphodiesterase activity"/>
    <property type="evidence" value="ECO:0007669"/>
    <property type="project" value="InterPro"/>
</dbReference>
<comment type="caution">
    <text evidence="3">The sequence shown here is derived from an EMBL/GenBank/DDBJ whole genome shotgun (WGS) entry which is preliminary data.</text>
</comment>
<evidence type="ECO:0000313" key="3">
    <source>
        <dbReference type="EMBL" id="MDH0147500.1"/>
    </source>
</evidence>
<dbReference type="HAMAP" id="MF_01940">
    <property type="entry name" value="RNA_CPDase"/>
    <property type="match status" value="1"/>
</dbReference>
<feature type="short sequence motif" description="HXTX 1" evidence="2">
    <location>
        <begin position="42"/>
        <end position="45"/>
    </location>
</feature>
<dbReference type="AlphaFoldDB" id="A0A4S2BCW5"/>
<accession>A0A4S2BCW5</accession>
<keyword evidence="1 2" id="KW-0378">Hydrolase</keyword>
<comment type="catalytic activity">
    <reaction evidence="2">
        <text>a 3'-end 2',3'-cyclophospho-ribonucleotide-RNA + H2O = a 3'-end 2'-phospho-ribonucleotide-RNA + H(+)</text>
        <dbReference type="Rhea" id="RHEA:11828"/>
        <dbReference type="Rhea" id="RHEA-COMP:10464"/>
        <dbReference type="Rhea" id="RHEA-COMP:17353"/>
        <dbReference type="ChEBI" id="CHEBI:15377"/>
        <dbReference type="ChEBI" id="CHEBI:15378"/>
        <dbReference type="ChEBI" id="CHEBI:83064"/>
        <dbReference type="ChEBI" id="CHEBI:173113"/>
        <dbReference type="EC" id="3.1.4.58"/>
    </reaction>
</comment>
<dbReference type="SUPFAM" id="SSF55144">
    <property type="entry name" value="LigT-like"/>
    <property type="match status" value="1"/>
</dbReference>
<evidence type="ECO:0000256" key="2">
    <source>
        <dbReference type="HAMAP-Rule" id="MF_01940"/>
    </source>
</evidence>
<feature type="active site" description="Proton donor" evidence="2">
    <location>
        <position position="42"/>
    </location>
</feature>
<organism evidence="3 4">
    <name type="scientific">Stutzerimonas stutzeri</name>
    <name type="common">Pseudomonas stutzeri</name>
    <dbReference type="NCBI Taxonomy" id="316"/>
    <lineage>
        <taxon>Bacteria</taxon>
        <taxon>Pseudomonadati</taxon>
        <taxon>Pseudomonadota</taxon>
        <taxon>Gammaproteobacteria</taxon>
        <taxon>Pseudomonadales</taxon>
        <taxon>Pseudomonadaceae</taxon>
        <taxon>Stutzerimonas</taxon>
    </lineage>
</organism>
<reference evidence="3" key="1">
    <citation type="submission" date="2022-09" db="EMBL/GenBank/DDBJ databases">
        <title>Intensive care unit water sources are persistently colonized with multi-drug resistant bacteria and are the site of extensive horizontal gene transfer of antibiotic resistance genes.</title>
        <authorList>
            <person name="Diorio-Toth L."/>
        </authorList>
    </citation>
    <scope>NUCLEOTIDE SEQUENCE</scope>
    <source>
        <strain evidence="3">GD04147</strain>
    </source>
</reference>
<dbReference type="InterPro" id="IPR004175">
    <property type="entry name" value="RNA_CPDase"/>
</dbReference>
<proteinExistence type="inferred from homology"/>
<dbReference type="EC" id="3.1.4.58" evidence="2"/>
<protein>
    <recommendedName>
        <fullName evidence="2">RNA 2',3'-cyclic phosphodiesterase</fullName>
        <shortName evidence="2">RNA 2',3'-CPDase</shortName>
        <ecNumber evidence="2">3.1.4.58</ecNumber>
    </recommendedName>
</protein>
<comment type="function">
    <text evidence="2">Hydrolyzes RNA 2',3'-cyclic phosphodiester to an RNA 2'-phosphomonoester.</text>
</comment>
<dbReference type="GO" id="GO:0008664">
    <property type="term" value="F:RNA 2',3'-cyclic 3'-phosphodiesterase activity"/>
    <property type="evidence" value="ECO:0007669"/>
    <property type="project" value="UniProtKB-EC"/>
</dbReference>
<dbReference type="NCBIfam" id="TIGR02258">
    <property type="entry name" value="2_5_ligase"/>
    <property type="match status" value="1"/>
</dbReference>